<keyword evidence="1" id="KW-0732">Signal</keyword>
<dbReference type="InterPro" id="IPR013783">
    <property type="entry name" value="Ig-like_fold"/>
</dbReference>
<dbReference type="EMBL" id="JBHTJM010000006">
    <property type="protein sequence ID" value="MFD0963401.1"/>
    <property type="molecule type" value="Genomic_DNA"/>
</dbReference>
<dbReference type="NCBIfam" id="TIGR04183">
    <property type="entry name" value="Por_Secre_tail"/>
    <property type="match status" value="1"/>
</dbReference>
<dbReference type="SUPFAM" id="SSF49299">
    <property type="entry name" value="PKD domain"/>
    <property type="match status" value="1"/>
</dbReference>
<sequence>MKHIYIILMLISIQILIGQESKNVLFLGNSYTTSNNLPSLIQQTAASVGDTFTFDSNTPGGYRLKGHASNTTSINKIQAGNWDYVVLQEQSQFPSFPDAQVETEVYPYATQLSNLIKQHNPCASTTFYMTWGRENGDAGNCSGWPPVCTYEGMDDLLRQRYQTMANNNNGITSPVGVVWRYLRTNHPTLDLYSGDGSHPSLTGSYAGAITFYCTIFRKDPTLVTFNSTLNAADADIIKNAVKEVVFNDFSEWNIGKYDPVANFTYTNTDENYTFNNTSDYGVSYLWDFGDGNTSTDENPNHTYTSIGNFTITLTTSNCGKISITSQDITITSLNIEDNQLADNNFYLVENPVSDYIKINSNLFILKKYQFRITNTIGQVVIKTNSNLNSSQEINISNLSNGLYILNIFNEDQKVFKVKILKD</sequence>
<organism evidence="3 4">
    <name type="scientific">Pseudofulvibacter geojedonensis</name>
    <dbReference type="NCBI Taxonomy" id="1123758"/>
    <lineage>
        <taxon>Bacteria</taxon>
        <taxon>Pseudomonadati</taxon>
        <taxon>Bacteroidota</taxon>
        <taxon>Flavobacteriia</taxon>
        <taxon>Flavobacteriales</taxon>
        <taxon>Flavobacteriaceae</taxon>
        <taxon>Pseudofulvibacter</taxon>
    </lineage>
</organism>
<reference evidence="4" key="1">
    <citation type="journal article" date="2019" name="Int. J. Syst. Evol. Microbiol.">
        <title>The Global Catalogue of Microorganisms (GCM) 10K type strain sequencing project: providing services to taxonomists for standard genome sequencing and annotation.</title>
        <authorList>
            <consortium name="The Broad Institute Genomics Platform"/>
            <consortium name="The Broad Institute Genome Sequencing Center for Infectious Disease"/>
            <person name="Wu L."/>
            <person name="Ma J."/>
        </authorList>
    </citation>
    <scope>NUCLEOTIDE SEQUENCE [LARGE SCALE GENOMIC DNA]</scope>
    <source>
        <strain evidence="4">CCUG 62114</strain>
    </source>
</reference>
<accession>A0ABW3I0Z5</accession>
<evidence type="ECO:0000259" key="2">
    <source>
        <dbReference type="PROSITE" id="PS50093"/>
    </source>
</evidence>
<evidence type="ECO:0000313" key="3">
    <source>
        <dbReference type="EMBL" id="MFD0963401.1"/>
    </source>
</evidence>
<dbReference type="PROSITE" id="PS50093">
    <property type="entry name" value="PKD"/>
    <property type="match status" value="1"/>
</dbReference>
<gene>
    <name evidence="3" type="ORF">ACFQ1O_05260</name>
</gene>
<protein>
    <submittedName>
        <fullName evidence="3">PKD domain-containing protein</fullName>
    </submittedName>
</protein>
<dbReference type="Pfam" id="PF18911">
    <property type="entry name" value="PKD_4"/>
    <property type="match status" value="1"/>
</dbReference>
<evidence type="ECO:0000256" key="1">
    <source>
        <dbReference type="ARBA" id="ARBA00022729"/>
    </source>
</evidence>
<evidence type="ECO:0000313" key="4">
    <source>
        <dbReference type="Proteomes" id="UP001596997"/>
    </source>
</evidence>
<proteinExistence type="predicted"/>
<dbReference type="CDD" id="cd00146">
    <property type="entry name" value="PKD"/>
    <property type="match status" value="1"/>
</dbReference>
<name>A0ABW3I0Z5_9FLAO</name>
<dbReference type="InterPro" id="IPR036514">
    <property type="entry name" value="SGNH_hydro_sf"/>
</dbReference>
<dbReference type="Gene3D" id="3.40.50.1110">
    <property type="entry name" value="SGNH hydrolase"/>
    <property type="match status" value="1"/>
</dbReference>
<feature type="domain" description="PKD" evidence="2">
    <location>
        <begin position="272"/>
        <end position="317"/>
    </location>
</feature>
<dbReference type="RefSeq" id="WP_377714081.1">
    <property type="nucleotide sequence ID" value="NZ_JBHTJM010000006.1"/>
</dbReference>
<dbReference type="SMART" id="SM00089">
    <property type="entry name" value="PKD"/>
    <property type="match status" value="1"/>
</dbReference>
<dbReference type="Pfam" id="PF18962">
    <property type="entry name" value="Por_Secre_tail"/>
    <property type="match status" value="1"/>
</dbReference>
<dbReference type="InterPro" id="IPR026444">
    <property type="entry name" value="Secre_tail"/>
</dbReference>
<keyword evidence="4" id="KW-1185">Reference proteome</keyword>
<dbReference type="InterPro" id="IPR035986">
    <property type="entry name" value="PKD_dom_sf"/>
</dbReference>
<dbReference type="Proteomes" id="UP001596997">
    <property type="component" value="Unassembled WGS sequence"/>
</dbReference>
<dbReference type="Gene3D" id="2.60.40.10">
    <property type="entry name" value="Immunoglobulins"/>
    <property type="match status" value="1"/>
</dbReference>
<comment type="caution">
    <text evidence="3">The sequence shown here is derived from an EMBL/GenBank/DDBJ whole genome shotgun (WGS) entry which is preliminary data.</text>
</comment>
<dbReference type="InterPro" id="IPR000601">
    <property type="entry name" value="PKD_dom"/>
</dbReference>
<dbReference type="InterPro" id="IPR022409">
    <property type="entry name" value="PKD/Chitinase_dom"/>
</dbReference>